<reference evidence="11" key="1">
    <citation type="submission" date="2017-02" db="EMBL/GenBank/DDBJ databases">
        <authorList>
            <person name="Varghese N."/>
            <person name="Submissions S."/>
        </authorList>
    </citation>
    <scope>NUCLEOTIDE SEQUENCE [LARGE SCALE GENOMIC DNA]</scope>
    <source>
        <strain evidence="11">ATCC 25662</strain>
    </source>
</reference>
<evidence type="ECO:0000256" key="5">
    <source>
        <dbReference type="ARBA" id="ARBA00022840"/>
    </source>
</evidence>
<evidence type="ECO:0000256" key="8">
    <source>
        <dbReference type="RuleBase" id="RU003811"/>
    </source>
</evidence>
<dbReference type="Gene3D" id="3.60.110.10">
    <property type="entry name" value="Carbon-nitrogen hydrolase"/>
    <property type="match status" value="1"/>
</dbReference>
<evidence type="ECO:0000256" key="2">
    <source>
        <dbReference type="ARBA" id="ARBA00007145"/>
    </source>
</evidence>
<evidence type="ECO:0000256" key="7">
    <source>
        <dbReference type="PIRNR" id="PIRNR006630"/>
    </source>
</evidence>
<comment type="pathway">
    <text evidence="1 7">Cofactor biosynthesis; NAD(+) biosynthesis; NAD(+) from deamido-NAD(+) (L-Gln route): step 1/1.</text>
</comment>
<dbReference type="UniPathway" id="UPA00253">
    <property type="reaction ID" value="UER00334"/>
</dbReference>
<keyword evidence="3 7" id="KW-0436">Ligase</keyword>
<evidence type="ECO:0000256" key="6">
    <source>
        <dbReference type="ARBA" id="ARBA00023027"/>
    </source>
</evidence>
<gene>
    <name evidence="10" type="ORF">SAMN02745191_1459</name>
</gene>
<keyword evidence="11" id="KW-1185">Reference proteome</keyword>
<evidence type="ECO:0000259" key="9">
    <source>
        <dbReference type="PROSITE" id="PS50263"/>
    </source>
</evidence>
<dbReference type="PROSITE" id="PS50263">
    <property type="entry name" value="CN_HYDROLASE"/>
    <property type="match status" value="1"/>
</dbReference>
<keyword evidence="6 7" id="KW-0520">NAD</keyword>
<evidence type="ECO:0000256" key="1">
    <source>
        <dbReference type="ARBA" id="ARBA00005188"/>
    </source>
</evidence>
<dbReference type="EC" id="6.3.5.1" evidence="7"/>
<dbReference type="Pfam" id="PF00795">
    <property type="entry name" value="CN_hydrolase"/>
    <property type="match status" value="1"/>
</dbReference>
<dbReference type="InterPro" id="IPR003010">
    <property type="entry name" value="C-N_Hydrolase"/>
</dbReference>
<dbReference type="STRING" id="118967.SAMN02745191_1459"/>
<dbReference type="SUPFAM" id="SSF56317">
    <property type="entry name" value="Carbon-nitrogen hydrolase"/>
    <property type="match status" value="1"/>
</dbReference>
<dbReference type="GO" id="GO:0003952">
    <property type="term" value="F:NAD+ synthase (glutamine-hydrolyzing) activity"/>
    <property type="evidence" value="ECO:0007669"/>
    <property type="project" value="UniProtKB-UniRule"/>
</dbReference>
<dbReference type="InterPro" id="IPR036526">
    <property type="entry name" value="C-N_Hydrolase_sf"/>
</dbReference>
<comment type="catalytic activity">
    <reaction evidence="7">
        <text>deamido-NAD(+) + L-glutamine + ATP + H2O = L-glutamate + AMP + diphosphate + NAD(+) + H(+)</text>
        <dbReference type="Rhea" id="RHEA:24384"/>
        <dbReference type="ChEBI" id="CHEBI:15377"/>
        <dbReference type="ChEBI" id="CHEBI:15378"/>
        <dbReference type="ChEBI" id="CHEBI:29985"/>
        <dbReference type="ChEBI" id="CHEBI:30616"/>
        <dbReference type="ChEBI" id="CHEBI:33019"/>
        <dbReference type="ChEBI" id="CHEBI:57540"/>
        <dbReference type="ChEBI" id="CHEBI:58359"/>
        <dbReference type="ChEBI" id="CHEBI:58437"/>
        <dbReference type="ChEBI" id="CHEBI:456215"/>
        <dbReference type="EC" id="6.3.5.1"/>
    </reaction>
</comment>
<dbReference type="InterPro" id="IPR022310">
    <property type="entry name" value="NAD/GMP_synthase"/>
</dbReference>
<dbReference type="CDD" id="cd07570">
    <property type="entry name" value="GAT_Gln-NAD-synth"/>
    <property type="match status" value="1"/>
</dbReference>
<evidence type="ECO:0000313" key="10">
    <source>
        <dbReference type="EMBL" id="SJZ73594.1"/>
    </source>
</evidence>
<dbReference type="InterPro" id="IPR003694">
    <property type="entry name" value="NAD_synthase"/>
</dbReference>
<proteinExistence type="inferred from homology"/>
<dbReference type="Proteomes" id="UP000243297">
    <property type="component" value="Unassembled WGS sequence"/>
</dbReference>
<comment type="similarity">
    <text evidence="2 7">In the C-terminal section; belongs to the NAD synthetase family.</text>
</comment>
<organism evidence="10 11">
    <name type="scientific">Anaerorhabdus furcosa</name>
    <dbReference type="NCBI Taxonomy" id="118967"/>
    <lineage>
        <taxon>Bacteria</taxon>
        <taxon>Bacillati</taxon>
        <taxon>Bacillota</taxon>
        <taxon>Erysipelotrichia</taxon>
        <taxon>Erysipelotrichales</taxon>
        <taxon>Erysipelotrichaceae</taxon>
        <taxon>Anaerorhabdus</taxon>
    </lineage>
</organism>
<dbReference type="SUPFAM" id="SSF52402">
    <property type="entry name" value="Adenine nucleotide alpha hydrolases-like"/>
    <property type="match status" value="1"/>
</dbReference>
<evidence type="ECO:0000256" key="4">
    <source>
        <dbReference type="ARBA" id="ARBA00022741"/>
    </source>
</evidence>
<dbReference type="GO" id="GO:0009435">
    <property type="term" value="P:NAD+ biosynthetic process"/>
    <property type="evidence" value="ECO:0007669"/>
    <property type="project" value="UniProtKB-UniRule"/>
</dbReference>
<dbReference type="EMBL" id="FUWY01000004">
    <property type="protein sequence ID" value="SJZ73594.1"/>
    <property type="molecule type" value="Genomic_DNA"/>
</dbReference>
<dbReference type="Gene3D" id="3.40.50.620">
    <property type="entry name" value="HUPs"/>
    <property type="match status" value="1"/>
</dbReference>
<dbReference type="InterPro" id="IPR014445">
    <property type="entry name" value="Gln-dep_NAD_synthase"/>
</dbReference>
<dbReference type="PIRSF" id="PIRSF006630">
    <property type="entry name" value="NADS_GAT"/>
    <property type="match status" value="1"/>
</dbReference>
<evidence type="ECO:0000313" key="11">
    <source>
        <dbReference type="Proteomes" id="UP000243297"/>
    </source>
</evidence>
<keyword evidence="4 7" id="KW-0547">Nucleotide-binding</keyword>
<accession>A0A1T4N387</accession>
<protein>
    <recommendedName>
        <fullName evidence="7">Glutamine-dependent NAD(+) synthetase</fullName>
        <ecNumber evidence="7">6.3.5.1</ecNumber>
    </recommendedName>
    <alternativeName>
        <fullName evidence="7">NAD(+) synthase [glutamine-hydrolyzing]</fullName>
    </alternativeName>
</protein>
<name>A0A1T4N387_9FIRM</name>
<comment type="similarity">
    <text evidence="8">Belongs to the NAD synthetase family.</text>
</comment>
<dbReference type="Pfam" id="PF02540">
    <property type="entry name" value="NAD_synthase"/>
    <property type="match status" value="1"/>
</dbReference>
<dbReference type="PANTHER" id="PTHR23090:SF9">
    <property type="entry name" value="GLUTAMINE-DEPENDENT NAD(+) SYNTHETASE"/>
    <property type="match status" value="1"/>
</dbReference>
<dbReference type="AlphaFoldDB" id="A0A1T4N387"/>
<keyword evidence="5 7" id="KW-0067">ATP-binding</keyword>
<dbReference type="GO" id="GO:0005524">
    <property type="term" value="F:ATP binding"/>
    <property type="evidence" value="ECO:0007669"/>
    <property type="project" value="UniProtKB-UniRule"/>
</dbReference>
<dbReference type="RefSeq" id="WP_159443750.1">
    <property type="nucleotide sequence ID" value="NZ_FUWY01000004.1"/>
</dbReference>
<dbReference type="GO" id="GO:0005737">
    <property type="term" value="C:cytoplasm"/>
    <property type="evidence" value="ECO:0007669"/>
    <property type="project" value="InterPro"/>
</dbReference>
<dbReference type="GO" id="GO:0004359">
    <property type="term" value="F:glutaminase activity"/>
    <property type="evidence" value="ECO:0007669"/>
    <property type="project" value="InterPro"/>
</dbReference>
<dbReference type="OrthoDB" id="9803818at2"/>
<dbReference type="InterPro" id="IPR014729">
    <property type="entry name" value="Rossmann-like_a/b/a_fold"/>
</dbReference>
<feature type="domain" description="CN hydrolase" evidence="9">
    <location>
        <begin position="1"/>
        <end position="274"/>
    </location>
</feature>
<dbReference type="NCBIfam" id="TIGR00552">
    <property type="entry name" value="nadE"/>
    <property type="match status" value="1"/>
</dbReference>
<evidence type="ECO:0000256" key="3">
    <source>
        <dbReference type="ARBA" id="ARBA00022598"/>
    </source>
</evidence>
<dbReference type="PANTHER" id="PTHR23090">
    <property type="entry name" value="NH 3 /GLUTAMINE-DEPENDENT NAD + SYNTHETASE"/>
    <property type="match status" value="1"/>
</dbReference>
<dbReference type="CDD" id="cd00553">
    <property type="entry name" value="NAD_synthase"/>
    <property type="match status" value="1"/>
</dbReference>
<sequence length="612" mass="69185">MKIALGQMNVVVGQCEQNFIKMASMIAYAKERHADFIVFPEMCIGGYCLQDKWTDNQFMETCISYNDRIKALSNGIGIVFGNVALNSSEKGRDGRIVRYNAAYFCKDNEWVKSTAGQMYYIKHLLPNYRMFDEERYFQSALALNDKTCAPFVTTIRGKEVKIGIEICEDLWSLDYSFDVTGEYLKQNVDLIFNLSASPWTINKESSRDKQIQAHIKTHGKFVPFIYTNACGMQNTGKSICVLDGNSKIYDENGNCIGGCNDAFIEECKIVDLSQSEECQHTEDKLLKALSTAIKEVDQQMFNAQVKWVIGLSGGLDSTINACLLVHALGPERILGYNMASKYNSDMTKNNARDMAERLGIEIREGAIEKVVNATIDTMHDYGYEGANQGLTLENIQARIRGHLLSTFASLVGGVVINNGNKVEVALGYCTMYGDSIGAFSPIGDCTKVQLFELGYSLNKYFGKEVVPLNLLPQIEGESIKWDMPPSAELKDAQLDPMKWFYHDWLISKLIEYPGYQVEEIMSSYLEGNLLQTEIGKWMKYYGLDNPKLFIDDLEWVIKTMQKAVFKRLQLPPAVVVSRGSFGNDFRESQVQFQPSNRYIELRNKILNMDGQK</sequence>